<gene>
    <name evidence="6" type="ORF">UFOPK3772_00605</name>
</gene>
<dbReference type="Pfam" id="PF01571">
    <property type="entry name" value="GCV_T"/>
    <property type="match status" value="1"/>
</dbReference>
<dbReference type="PANTHER" id="PTHR22602">
    <property type="entry name" value="TRANSFERASE CAF17, MITOCHONDRIAL-RELATED"/>
    <property type="match status" value="1"/>
</dbReference>
<dbReference type="Gene3D" id="3.30.1360.120">
    <property type="entry name" value="Probable tRNA modification gtpase trme, domain 1"/>
    <property type="match status" value="2"/>
</dbReference>
<evidence type="ECO:0000256" key="2">
    <source>
        <dbReference type="ARBA" id="ARBA00022946"/>
    </source>
</evidence>
<evidence type="ECO:0000259" key="5">
    <source>
        <dbReference type="Pfam" id="PF01571"/>
    </source>
</evidence>
<dbReference type="NCBIfam" id="TIGR03317">
    <property type="entry name" value="ygfZ_signature"/>
    <property type="match status" value="1"/>
</dbReference>
<dbReference type="PANTHER" id="PTHR22602:SF0">
    <property type="entry name" value="TRANSFERASE CAF17, MITOCHONDRIAL-RELATED"/>
    <property type="match status" value="1"/>
</dbReference>
<keyword evidence="3" id="KW-0496">Mitochondrion</keyword>
<evidence type="ECO:0000256" key="1">
    <source>
        <dbReference type="ARBA" id="ARBA00004173"/>
    </source>
</evidence>
<dbReference type="GO" id="GO:0005739">
    <property type="term" value="C:mitochondrion"/>
    <property type="evidence" value="ECO:0007669"/>
    <property type="project" value="UniProtKB-SubCell"/>
</dbReference>
<evidence type="ECO:0000313" key="6">
    <source>
        <dbReference type="EMBL" id="CAB4936493.1"/>
    </source>
</evidence>
<reference evidence="6" key="1">
    <citation type="submission" date="2020-05" db="EMBL/GenBank/DDBJ databases">
        <authorList>
            <person name="Chiriac C."/>
            <person name="Salcher M."/>
            <person name="Ghai R."/>
            <person name="Kavagutti S V."/>
        </authorList>
    </citation>
    <scope>NUCLEOTIDE SEQUENCE</scope>
</reference>
<protein>
    <submittedName>
        <fullName evidence="6">Unannotated protein</fullName>
    </submittedName>
</protein>
<dbReference type="PIRSF" id="PIRSF006487">
    <property type="entry name" value="GcvT"/>
    <property type="match status" value="1"/>
</dbReference>
<dbReference type="AlphaFoldDB" id="A0A6J7IZI2"/>
<accession>A0A6J7IZI2</accession>
<comment type="subcellular location">
    <subcellularLocation>
        <location evidence="1">Mitochondrion</location>
    </subcellularLocation>
</comment>
<keyword evidence="2" id="KW-0809">Transit peptide</keyword>
<feature type="region of interest" description="Disordered" evidence="4">
    <location>
        <begin position="1"/>
        <end position="25"/>
    </location>
</feature>
<feature type="compositionally biased region" description="Pro residues" evidence="4">
    <location>
        <begin position="1"/>
        <end position="10"/>
    </location>
</feature>
<organism evidence="6">
    <name type="scientific">freshwater metagenome</name>
    <dbReference type="NCBI Taxonomy" id="449393"/>
    <lineage>
        <taxon>unclassified sequences</taxon>
        <taxon>metagenomes</taxon>
        <taxon>ecological metagenomes</taxon>
    </lineage>
</organism>
<evidence type="ECO:0000256" key="3">
    <source>
        <dbReference type="ARBA" id="ARBA00023128"/>
    </source>
</evidence>
<dbReference type="InterPro" id="IPR045179">
    <property type="entry name" value="YgfZ/GcvT"/>
</dbReference>
<feature type="domain" description="GCVT N-terminal" evidence="5">
    <location>
        <begin position="26"/>
        <end position="134"/>
    </location>
</feature>
<dbReference type="InterPro" id="IPR006222">
    <property type="entry name" value="GCVT_N"/>
</dbReference>
<dbReference type="GO" id="GO:0016226">
    <property type="term" value="P:iron-sulfur cluster assembly"/>
    <property type="evidence" value="ECO:0007669"/>
    <property type="project" value="TreeGrafter"/>
</dbReference>
<proteinExistence type="predicted"/>
<name>A0A6J7IZI2_9ZZZZ</name>
<evidence type="ECO:0000256" key="4">
    <source>
        <dbReference type="SAM" id="MobiDB-lite"/>
    </source>
</evidence>
<dbReference type="InterPro" id="IPR027266">
    <property type="entry name" value="TrmE/GcvT-like"/>
</dbReference>
<dbReference type="InterPro" id="IPR017703">
    <property type="entry name" value="YgfZ/GCV_T_CS"/>
</dbReference>
<sequence length="330" mass="35502">MSGGAVPPPDGSADPIVPWHFGDPHGEQRRLAQGEGIVDLSNRGVVTVSGPDRLSWLHSLTTQHVEHLGAGESALALILSPHGHVEHELHLVDDGMTTWIIAQPGTAPELTRYLDSMRFMLRVEVADVSDAYVVVWEPVSQPDAAAPTWVVPEPFASRGYGGREVILAREGLAARLDEPAPAGTWALEALRVAAAMPRLGQETDHRTIPHEVGWIPAAVHLQKGCYRGQETVARVQNLGKPPRRLVLLHLDGSDEVTLGHGDPVFWGDREVGWVGSFARHFELGPVSLAIIKRNVPVDAPLVVRHVIGDGTPSARTAEIAAAQEAIVPAD</sequence>
<dbReference type="SUPFAM" id="SSF103025">
    <property type="entry name" value="Folate-binding domain"/>
    <property type="match status" value="1"/>
</dbReference>
<dbReference type="EMBL" id="CAFBNE010000012">
    <property type="protein sequence ID" value="CAB4936493.1"/>
    <property type="molecule type" value="Genomic_DNA"/>
</dbReference>